<accession>A0ABZ1PN12</accession>
<dbReference type="EMBL" id="CP107941">
    <property type="protein sequence ID" value="WUI85518.1"/>
    <property type="molecule type" value="Genomic_DNA"/>
</dbReference>
<evidence type="ECO:0000313" key="1">
    <source>
        <dbReference type="EMBL" id="WUI85518.1"/>
    </source>
</evidence>
<dbReference type="Proteomes" id="UP001346877">
    <property type="component" value="Chromosome"/>
</dbReference>
<keyword evidence="2" id="KW-1185">Reference proteome</keyword>
<sequence>MMLEDLRKLESKWKRVSPRRANGGRHAISGFHYQFRSTLLSTVSRFIEDPGASSESVIAECLSDLRIAKDDAVVTVQIKRRHTNQSVRAALDQLWEIYLLANEFPNLQPRLRFEIQASTSDLGDAKATIDRWINNPERSDCDSVTLRSFARAVQITTVSDPARELHAILHNKLSASNPVALVRRWLARLLESSESEDGFSLAARDIWSELVELGSSRTTRRADIRLWQDEYVQPARIEPGEYLTGQQPRLYHLRDGYFASRPEILDRVKQDFLVWLDSQPAFVDNTVRLPIFWIGGRSGSGKSILLLQLLADLHSGAMARVVWLGNSPSLLARGIEWVEQAERGDPDSHLLSILAIDDPYHTSSAEVTAHWQKAIAIVDDLRHSGEGERLPLLVCCGPTEQAEQLSRDFADDVTVTQSLLEKESAADYEVLGSWFTRRTNTKIVPVSEPNILLVQLFFEWHHKTSLKEFAARLRDRLLAMDSQNKIIAAVTKVLAINRLYSGYPTRAFESALPAEQRDALAKLQEQEHLEIRGQGSRQGVWLTHPHIANLIYDAWFPESASTNTRKNHLLRVISDCNLYGEDPATRTAPLWALSRVLADVTGDLGARVSKDSIAEILLQTYRERIAADTMPLAELPVWLELAAALPTIEWKPHPLPRTLSYINGTKVGADTTGLRLTCHKLLQHYRQSEGAAQAIIDLLEQKADWREWHFVAIDAVKKLRDPRLNSLIEFWAKSTNVSKNIAGDLLSAALKHLPEDEKLVSLSASLLTTAAPTSQWGEVAIRLLERDYTLYRPQAMQWLRAHRLRREVVFVLAHLLHLQTVTGDHDQDILNVARLWLQRHFLEPTANFVLEPLLGLVSPNDEMHRLASGWLTVGAGDQSDVVTVLVSQYGRSDLGLRWLLEASSNHASWPYVWEAVWKAHDRSRELAEIGLAWLDGHHDHSAWPRAWKALWRWNFYREAIGPQGLDWLTRRNYSPEWPGLWRLLWKSGESVPQLSDEGYRWLPNGTSHTLWPHVWEALWKTGRRGDQLQPLALAWIQLNPGHERWPHLWDELRKVDWATSELVELASAWLQSYGLDRHGWHHVWVKLLEEDNFSEPLNAVAWSQLHNFASIREKPISSRWPRVWRSLWAWCPEDRERLSIAAIEWLSVAPINKQWQEVALANLDHGKVVAELHEVAVTRLNELSQDDVNWTTLWRIGWLCDLDRPILRDGAMDWLNSHQERRSWHSVWHTLLKEDRHSQQLFSLGMECIRHQLSHEAWHLIFGALWHIEVQRDELGDLAQRWLSHSCNGDVTSRSVVQNLLAEPRTSGGGLPTRKTYME</sequence>
<evidence type="ECO:0008006" key="3">
    <source>
        <dbReference type="Google" id="ProtNLM"/>
    </source>
</evidence>
<gene>
    <name evidence="1" type="ORF">OG375_14805</name>
</gene>
<reference evidence="1 2" key="1">
    <citation type="submission" date="2022-10" db="EMBL/GenBank/DDBJ databases">
        <title>The complete genomes of actinobacterial strains from the NBC collection.</title>
        <authorList>
            <person name="Joergensen T.S."/>
            <person name="Alvarez Arevalo M."/>
            <person name="Sterndorff E.B."/>
            <person name="Faurdal D."/>
            <person name="Vuksanovic O."/>
            <person name="Mourched A.-S."/>
            <person name="Charusanti P."/>
            <person name="Shaw S."/>
            <person name="Blin K."/>
            <person name="Weber T."/>
        </authorList>
    </citation>
    <scope>NUCLEOTIDE SEQUENCE [LARGE SCALE GENOMIC DNA]</scope>
    <source>
        <strain evidence="1 2">NBC_00396</strain>
    </source>
</reference>
<protein>
    <recommendedName>
        <fullName evidence="3">ATP-binding protein</fullName>
    </recommendedName>
</protein>
<name>A0ABZ1PN12_9ACTN</name>
<dbReference type="RefSeq" id="WP_328375817.1">
    <property type="nucleotide sequence ID" value="NZ_CP107941.1"/>
</dbReference>
<proteinExistence type="predicted"/>
<organism evidence="1 2">
    <name type="scientific">Micromonospora zamorensis</name>
    <dbReference type="NCBI Taxonomy" id="709883"/>
    <lineage>
        <taxon>Bacteria</taxon>
        <taxon>Bacillati</taxon>
        <taxon>Actinomycetota</taxon>
        <taxon>Actinomycetes</taxon>
        <taxon>Micromonosporales</taxon>
        <taxon>Micromonosporaceae</taxon>
        <taxon>Micromonospora</taxon>
    </lineage>
</organism>
<evidence type="ECO:0000313" key="2">
    <source>
        <dbReference type="Proteomes" id="UP001346877"/>
    </source>
</evidence>